<keyword evidence="3" id="KW-0285">Flavoprotein</keyword>
<evidence type="ECO:0000256" key="2">
    <source>
        <dbReference type="ARBA" id="ARBA00010790"/>
    </source>
</evidence>
<dbReference type="AlphaFoldDB" id="A0A848KU32"/>
<evidence type="ECO:0000256" key="1">
    <source>
        <dbReference type="ARBA" id="ARBA00001974"/>
    </source>
</evidence>
<dbReference type="Proteomes" id="UP000550729">
    <property type="component" value="Unassembled WGS sequence"/>
</dbReference>
<dbReference type="InterPro" id="IPR051473">
    <property type="entry name" value="P2Ox-like"/>
</dbReference>
<sequence length="438" mass="45624">MTASSRHRADVVIVGAGSAGSVLAERLSRDPRRRVVLLEAGPAAPLSGPLDTLPIGPSSSYVRGYTTVDRGLSIVRGRGLGGSSAVNGGYFLRWHRSDLADLVERGPWSAQRIEAAYRELDDAMSVSPWHDDELSDASVAFENYWSARGDVRDPDDPWPIVGLNRVRSNRRGRLRFSAFDGYLGAAISRPNLTVVSGADVERVRGGDTAVSGVDVVVDGGPVRFDAGQVIACAGTIGTGELLLRSGLVAGPLKLIEHREVLVRYRRRHVGTLPPTVLQSVVHTADGCEIRCYTDDFARFIDGVPGSGPAVGVAAMSPGVPGRLGSAGGEVTVDLGGPSAQWSAGAVDDAVGSVVQMLTSAEFADIVEPDSVAVQQDPSTSQHACATLPLGAATDWTGAVDGVDGLHVVDGSILPCAGRSGPHATIMLLACLIGDDLIG</sequence>
<organism evidence="9 10">
    <name type="scientific">Gordonia asplenii</name>
    <dbReference type="NCBI Taxonomy" id="2725283"/>
    <lineage>
        <taxon>Bacteria</taxon>
        <taxon>Bacillati</taxon>
        <taxon>Actinomycetota</taxon>
        <taxon>Actinomycetes</taxon>
        <taxon>Mycobacteriales</taxon>
        <taxon>Gordoniaceae</taxon>
        <taxon>Gordonia</taxon>
    </lineage>
</organism>
<feature type="domain" description="Glucose-methanol-choline oxidoreductase C-terminal" evidence="8">
    <location>
        <begin position="372"/>
        <end position="429"/>
    </location>
</feature>
<keyword evidence="4 6" id="KW-0274">FAD</keyword>
<accession>A0A848KU32</accession>
<dbReference type="SUPFAM" id="SSF51905">
    <property type="entry name" value="FAD/NAD(P)-binding domain"/>
    <property type="match status" value="1"/>
</dbReference>
<dbReference type="Gene3D" id="3.30.410.40">
    <property type="match status" value="1"/>
</dbReference>
<comment type="caution">
    <text evidence="9">The sequence shown here is derived from an EMBL/GenBank/DDBJ whole genome shotgun (WGS) entry which is preliminary data.</text>
</comment>
<dbReference type="InterPro" id="IPR007867">
    <property type="entry name" value="GMC_OxRtase_C"/>
</dbReference>
<name>A0A848KU32_9ACTN</name>
<dbReference type="GO" id="GO:0016614">
    <property type="term" value="F:oxidoreductase activity, acting on CH-OH group of donors"/>
    <property type="evidence" value="ECO:0007669"/>
    <property type="project" value="InterPro"/>
</dbReference>
<evidence type="ECO:0000256" key="3">
    <source>
        <dbReference type="ARBA" id="ARBA00022630"/>
    </source>
</evidence>
<dbReference type="NCBIfam" id="TIGR04542">
    <property type="entry name" value="GMC_mycofac_2"/>
    <property type="match status" value="1"/>
</dbReference>
<dbReference type="PANTHER" id="PTHR42784:SF1">
    <property type="entry name" value="PYRANOSE 2-OXIDASE"/>
    <property type="match status" value="1"/>
</dbReference>
<dbReference type="PANTHER" id="PTHR42784">
    <property type="entry name" value="PYRANOSE 2-OXIDASE"/>
    <property type="match status" value="1"/>
</dbReference>
<dbReference type="Pfam" id="PF00732">
    <property type="entry name" value="GMC_oxred_N"/>
    <property type="match status" value="1"/>
</dbReference>
<comment type="similarity">
    <text evidence="2">Belongs to the GMC oxidoreductase family.</text>
</comment>
<reference evidence="9 10" key="1">
    <citation type="submission" date="2020-04" db="EMBL/GenBank/DDBJ databases">
        <title>Gordonia sp. nov. TBRC 11910.</title>
        <authorList>
            <person name="Suriyachadkun C."/>
        </authorList>
    </citation>
    <scope>NUCLEOTIDE SEQUENCE [LARGE SCALE GENOMIC DNA]</scope>
    <source>
        <strain evidence="9 10">TBRC 11910</strain>
    </source>
</reference>
<dbReference type="InterPro" id="IPR000172">
    <property type="entry name" value="GMC_OxRdtase_N"/>
</dbReference>
<evidence type="ECO:0000256" key="4">
    <source>
        <dbReference type="ARBA" id="ARBA00022827"/>
    </source>
</evidence>
<evidence type="ECO:0000259" key="7">
    <source>
        <dbReference type="Pfam" id="PF00732"/>
    </source>
</evidence>
<feature type="binding site" evidence="6">
    <location>
        <position position="200"/>
    </location>
    <ligand>
        <name>FAD</name>
        <dbReference type="ChEBI" id="CHEBI:57692"/>
    </ligand>
</feature>
<dbReference type="InterPro" id="IPR012132">
    <property type="entry name" value="GMC_OxRdtase"/>
</dbReference>
<dbReference type="EC" id="1.-.-.-" evidence="9"/>
<dbReference type="InterPro" id="IPR036188">
    <property type="entry name" value="FAD/NAD-bd_sf"/>
</dbReference>
<dbReference type="InterPro" id="IPR030900">
    <property type="entry name" value="GMC_mycofac_OxRdtase"/>
</dbReference>
<evidence type="ECO:0000256" key="5">
    <source>
        <dbReference type="ARBA" id="ARBA00023002"/>
    </source>
</evidence>
<dbReference type="Gene3D" id="3.50.50.60">
    <property type="entry name" value="FAD/NAD(P)-binding domain"/>
    <property type="match status" value="2"/>
</dbReference>
<evidence type="ECO:0000256" key="6">
    <source>
        <dbReference type="PIRSR" id="PIRSR000137-2"/>
    </source>
</evidence>
<evidence type="ECO:0000313" key="10">
    <source>
        <dbReference type="Proteomes" id="UP000550729"/>
    </source>
</evidence>
<proteinExistence type="inferred from homology"/>
<dbReference type="RefSeq" id="WP_170194711.1">
    <property type="nucleotide sequence ID" value="NZ_JABBNB010000012.1"/>
</dbReference>
<protein>
    <submittedName>
        <fullName evidence="9">Mycofactocin system GMC family oxidoreductase MftG</fullName>
        <ecNumber evidence="9">1.-.-.-</ecNumber>
    </submittedName>
</protein>
<evidence type="ECO:0000313" key="9">
    <source>
        <dbReference type="EMBL" id="NMO02206.1"/>
    </source>
</evidence>
<gene>
    <name evidence="9" type="primary">mftG</name>
    <name evidence="9" type="ORF">HH308_13390</name>
</gene>
<keyword evidence="10" id="KW-1185">Reference proteome</keyword>
<keyword evidence="5 9" id="KW-0560">Oxidoreductase</keyword>
<dbReference type="Pfam" id="PF05199">
    <property type="entry name" value="GMC_oxred_C"/>
    <property type="match status" value="1"/>
</dbReference>
<comment type="cofactor">
    <cofactor evidence="1 6">
        <name>FAD</name>
        <dbReference type="ChEBI" id="CHEBI:57692"/>
    </cofactor>
</comment>
<evidence type="ECO:0000259" key="8">
    <source>
        <dbReference type="Pfam" id="PF05199"/>
    </source>
</evidence>
<feature type="domain" description="Glucose-methanol-choline oxidoreductase N-terminal" evidence="7">
    <location>
        <begin position="10"/>
        <end position="247"/>
    </location>
</feature>
<dbReference type="PIRSF" id="PIRSF000137">
    <property type="entry name" value="Alcohol_oxidase"/>
    <property type="match status" value="1"/>
</dbReference>
<dbReference type="EMBL" id="JABBNB010000012">
    <property type="protein sequence ID" value="NMO02206.1"/>
    <property type="molecule type" value="Genomic_DNA"/>
</dbReference>
<dbReference type="GO" id="GO:0050660">
    <property type="term" value="F:flavin adenine dinucleotide binding"/>
    <property type="evidence" value="ECO:0007669"/>
    <property type="project" value="InterPro"/>
</dbReference>